<dbReference type="EMBL" id="LAZR01009713">
    <property type="protein sequence ID" value="KKM70999.1"/>
    <property type="molecule type" value="Genomic_DNA"/>
</dbReference>
<gene>
    <name evidence="1" type="ORF">LCGC14_1435060</name>
</gene>
<evidence type="ECO:0000313" key="1">
    <source>
        <dbReference type="EMBL" id="KKM70999.1"/>
    </source>
</evidence>
<comment type="caution">
    <text evidence="1">The sequence shown here is derived from an EMBL/GenBank/DDBJ whole genome shotgun (WGS) entry which is preliminary data.</text>
</comment>
<protein>
    <recommendedName>
        <fullName evidence="2">Large polyvalent protein associated domain-containing protein</fullName>
    </recommendedName>
</protein>
<accession>A0A0F9JMD9</accession>
<name>A0A0F9JMD9_9ZZZZ</name>
<organism evidence="1">
    <name type="scientific">marine sediment metagenome</name>
    <dbReference type="NCBI Taxonomy" id="412755"/>
    <lineage>
        <taxon>unclassified sequences</taxon>
        <taxon>metagenomes</taxon>
        <taxon>ecological metagenomes</taxon>
    </lineage>
</organism>
<sequence>MPEYDPNEDLPFGLGASDFPVTFYDRPQYAFGNLLRGDIDGVTRAMLSPDTMSPSQMKTVRDVLLKGKKVNPILRTITDIATNPLVIMGLAVGIWKFPLGTTNSILQLRKGLLPKSAAMGKMMSGLHGAAMNLRSVPGMFESLLGITRETTEFMSRHADKANVIFQKGGRLSKVQGYTVSARLDGLHKVEHYMVKTLRNEPEWLAFMGGKNVPIAPGLQNSMDRNLLGLSDRLRGWYNGVRAEVSADPKALKRIKDAVEKKGLKFGEDVADYFPHHGNYNRYYQRAIRGTTGIQYRKWLQKEVATKVGGEQIARTGGMFAKMDELKALEATGAIKPGFTNMVQGILDRRSAQAASKVQGIWDDVSRIGFDAAKERATFVKRVEEYYTKGEGKGLDFVRRLGNKRMARDTLDSMAGSLQDARFSGAEAVAKEFGEIGKVLSNPAQYSLNPWDATGRYVNSVASSYAWHGTGLGDKVISIATQPGIFKNAPYLESYLYDNLIPHVRGLKSFPELQRSLSFSVRKEKIYNWIKETPIVESTLGVKTKDWLMGYFGDAAGSSSAEGIGAKIAHSFYLSTLGMNAAPAVKNLLQNYLTTMNTPGIGPQGMYRGLMGAAGQKGALDKMGNYLKAITSGTKHSTAFKTAFPEYVKDMGDASTIVESMLAGDVAREGYTKIMGVKGGWDKIKTAMLMPFSTSEGFNRIVGYYAGRNAHLYHNATKLANATGPAREAILAEAGKVGQSLTMTSHFTGGPLGIPKALTNMWAPWRQFMHFPMRYAGFLHGSLRMGANPNKLDWGTIGRSVAGSTSAYIAARNLAGVDLSSGLMVGALPVPSYERAPFYPMPLVPPMVSTAGELIKAVAMGSTDKMGSIASMLVPGGIAGRKVYRVLAPRFAGYKERTPEGRIPVYNDKGSLVGTQSALQLSLRALGLKPSGVAAEQGAASWLLSQRERLRTYRRDWLQALQENDTTRADQVNREFQKAYPELGPLQVKKSDIKAIENRRQISRLHRIEKGLPKVYRPIFQRVMGEASLGTITADIEAGSTGTLQNYFPPQ</sequence>
<reference evidence="1" key="1">
    <citation type="journal article" date="2015" name="Nature">
        <title>Complex archaea that bridge the gap between prokaryotes and eukaryotes.</title>
        <authorList>
            <person name="Spang A."/>
            <person name="Saw J.H."/>
            <person name="Jorgensen S.L."/>
            <person name="Zaremba-Niedzwiedzka K."/>
            <person name="Martijn J."/>
            <person name="Lind A.E."/>
            <person name="van Eijk R."/>
            <person name="Schleper C."/>
            <person name="Guy L."/>
            <person name="Ettema T.J."/>
        </authorList>
    </citation>
    <scope>NUCLEOTIDE SEQUENCE</scope>
</reference>
<proteinExistence type="predicted"/>
<dbReference type="AlphaFoldDB" id="A0A0F9JMD9"/>
<evidence type="ECO:0008006" key="2">
    <source>
        <dbReference type="Google" id="ProtNLM"/>
    </source>
</evidence>